<evidence type="ECO:0000313" key="2">
    <source>
        <dbReference type="Proteomes" id="UP000246073"/>
    </source>
</evidence>
<dbReference type="RefSeq" id="WP_109368778.1">
    <property type="nucleotide sequence ID" value="NZ_OOFM01000005.1"/>
</dbReference>
<accession>A0A2P9HLT6</accession>
<gene>
    <name evidence="1" type="ORF">OHAE_929</name>
</gene>
<sequence>MAAFPITTTLISDDLAIGWQTALGLTVDFSPIEDSAQIVRSWNGQARNLAAEEFKLFQCTISSSDDMRPPALSHMWPGSTFTIIPPCEFSDAIQPGAQSRTLIRYPYKVDETGYTSIRCLTKNFEPVPFTVWNKVITLAAPATETVRIFYRPWIDLFVTEPWSVSSHEQNATVQWSLTAEEIGGTAWQGDN</sequence>
<name>A0A2P9HLT6_9HYPH</name>
<dbReference type="Proteomes" id="UP000246073">
    <property type="component" value="Unassembled WGS sequence"/>
</dbReference>
<organism evidence="1 2">
    <name type="scientific">Ochrobactrum soli</name>
    <dbReference type="NCBI Taxonomy" id="2448455"/>
    <lineage>
        <taxon>Bacteria</taxon>
        <taxon>Pseudomonadati</taxon>
        <taxon>Pseudomonadota</taxon>
        <taxon>Alphaproteobacteria</taxon>
        <taxon>Hyphomicrobiales</taxon>
        <taxon>Brucellaceae</taxon>
        <taxon>Brucella/Ochrobactrum group</taxon>
        <taxon>Ochrobactrum</taxon>
    </lineage>
</organism>
<protein>
    <submittedName>
        <fullName evidence="1">Uncharacterized protein</fullName>
    </submittedName>
</protein>
<reference evidence="2" key="1">
    <citation type="submission" date="2017-12" db="EMBL/GenBank/DDBJ databases">
        <authorList>
            <person name="Diaz M."/>
        </authorList>
    </citation>
    <scope>NUCLEOTIDE SEQUENCE [LARGE SCALE GENOMIC DNA]</scope>
    <source>
        <strain evidence="2">FI11154</strain>
    </source>
</reference>
<dbReference type="AlphaFoldDB" id="A0A2P9HLT6"/>
<dbReference type="EMBL" id="OOFM01000005">
    <property type="protein sequence ID" value="SPL65062.1"/>
    <property type="molecule type" value="Genomic_DNA"/>
</dbReference>
<evidence type="ECO:0000313" key="1">
    <source>
        <dbReference type="EMBL" id="SPL65062.1"/>
    </source>
</evidence>
<proteinExistence type="predicted"/>